<accession>A0A7W8WYT7</accession>
<name>A0A7W8WYT7_9MICC</name>
<reference evidence="1 2" key="1">
    <citation type="submission" date="2020-08" db="EMBL/GenBank/DDBJ databases">
        <title>Sequencing the genomes of 1000 actinobacteria strains.</title>
        <authorList>
            <person name="Klenk H.-P."/>
        </authorList>
    </citation>
    <scope>NUCLEOTIDE SEQUENCE [LARGE SCALE GENOMIC DNA]</scope>
    <source>
        <strain evidence="1 2">DSM 105783</strain>
    </source>
</reference>
<organism evidence="1 2">
    <name type="scientific">Neomicrococcus aestuarii</name>
    <dbReference type="NCBI Taxonomy" id="556325"/>
    <lineage>
        <taxon>Bacteria</taxon>
        <taxon>Bacillati</taxon>
        <taxon>Actinomycetota</taxon>
        <taxon>Actinomycetes</taxon>
        <taxon>Micrococcales</taxon>
        <taxon>Micrococcaceae</taxon>
        <taxon>Neomicrococcus</taxon>
    </lineage>
</organism>
<gene>
    <name evidence="1" type="ORF">HD598_001363</name>
</gene>
<sequence>METLNVAKRMDAADTELLPEEVDGASLAALTEAVASEACAAPLAFGAVDAVSAAADDTAAELAGLK</sequence>
<evidence type="ECO:0000313" key="2">
    <source>
        <dbReference type="Proteomes" id="UP000580797"/>
    </source>
</evidence>
<comment type="caution">
    <text evidence="1">The sequence shown here is derived from an EMBL/GenBank/DDBJ whole genome shotgun (WGS) entry which is preliminary data.</text>
</comment>
<dbReference type="Proteomes" id="UP000580797">
    <property type="component" value="Unassembled WGS sequence"/>
</dbReference>
<evidence type="ECO:0000313" key="1">
    <source>
        <dbReference type="EMBL" id="MBB5512676.1"/>
    </source>
</evidence>
<dbReference type="EMBL" id="JACHDR010000001">
    <property type="protein sequence ID" value="MBB5512676.1"/>
    <property type="molecule type" value="Genomic_DNA"/>
</dbReference>
<proteinExistence type="predicted"/>
<dbReference type="RefSeq" id="WP_183664732.1">
    <property type="nucleotide sequence ID" value="NZ_BAAARH010000001.1"/>
</dbReference>
<protein>
    <submittedName>
        <fullName evidence="1">Uncharacterized protein</fullName>
    </submittedName>
</protein>
<dbReference type="AlphaFoldDB" id="A0A7W8WYT7"/>